<organism evidence="1 2">
    <name type="scientific">Orbilia javanica</name>
    <dbReference type="NCBI Taxonomy" id="47235"/>
    <lineage>
        <taxon>Eukaryota</taxon>
        <taxon>Fungi</taxon>
        <taxon>Dikarya</taxon>
        <taxon>Ascomycota</taxon>
        <taxon>Pezizomycotina</taxon>
        <taxon>Orbiliomycetes</taxon>
        <taxon>Orbiliales</taxon>
        <taxon>Orbiliaceae</taxon>
        <taxon>Orbilia</taxon>
    </lineage>
</organism>
<protein>
    <submittedName>
        <fullName evidence="1">Uncharacterized protein</fullName>
    </submittedName>
</protein>
<name>A0AAN8MZM5_9PEZI</name>
<accession>A0AAN8MZM5</accession>
<sequence length="157" mass="17284">MPNAQNNPLSLLGLPLETIAEICAYIISSESEALMDASIRQKMCSSCHNGLDGFSFLSTHSRIYDAALAVQPTTSMPPAFTFTANTQGGQHYYDHSPAYCVEKRQAEILSRLAFAHVEIREDDWKGQIMPIEPRETLITIGLDNMRTVAAMMAGKTS</sequence>
<evidence type="ECO:0000313" key="2">
    <source>
        <dbReference type="Proteomes" id="UP001313282"/>
    </source>
</evidence>
<gene>
    <name evidence="1" type="ORF">TWF718_009704</name>
</gene>
<dbReference type="AlphaFoldDB" id="A0AAN8MZM5"/>
<evidence type="ECO:0000313" key="1">
    <source>
        <dbReference type="EMBL" id="KAK6336916.1"/>
    </source>
</evidence>
<proteinExistence type="predicted"/>
<reference evidence="1 2" key="1">
    <citation type="submission" date="2019-10" db="EMBL/GenBank/DDBJ databases">
        <authorList>
            <person name="Palmer J.M."/>
        </authorList>
    </citation>
    <scope>NUCLEOTIDE SEQUENCE [LARGE SCALE GENOMIC DNA]</scope>
    <source>
        <strain evidence="1 2">TWF718</strain>
    </source>
</reference>
<dbReference type="Proteomes" id="UP001313282">
    <property type="component" value="Unassembled WGS sequence"/>
</dbReference>
<dbReference type="EMBL" id="JAVHNR010000007">
    <property type="protein sequence ID" value="KAK6336916.1"/>
    <property type="molecule type" value="Genomic_DNA"/>
</dbReference>
<comment type="caution">
    <text evidence="1">The sequence shown here is derived from an EMBL/GenBank/DDBJ whole genome shotgun (WGS) entry which is preliminary data.</text>
</comment>
<keyword evidence="2" id="KW-1185">Reference proteome</keyword>